<dbReference type="PROSITE" id="PS50005">
    <property type="entry name" value="TPR"/>
    <property type="match status" value="2"/>
</dbReference>
<sequence length="204" mass="22153">MSVSTPGQGGRGLRHRLLHLRARLWLSLGRAQPALADYQRLLDRAPDDAHARASRAHLLARAGHREAALADLRALVVQQPQAATAWFNLGYLLEAGGDLDEAVAAFRQALALEPRLDRAAYGLGLALIGLRRLDEAVPALEQATRLQPMSPAPWLQLGRLQAERGEPAAARAVLERLRGFEPRVAEQLARDLAGPPTAFGTRGR</sequence>
<dbReference type="SUPFAM" id="SSF48452">
    <property type="entry name" value="TPR-like"/>
    <property type="match status" value="1"/>
</dbReference>
<dbReference type="Proteomes" id="UP000586093">
    <property type="component" value="Unassembled WGS sequence"/>
</dbReference>
<reference evidence="4 5" key="1">
    <citation type="submission" date="2020-08" db="EMBL/GenBank/DDBJ databases">
        <title>Aquariorum lacteus gen. nov., sp. nov., a new member of the family Comamonadaceae, isolated from freshwater aquarium.</title>
        <authorList>
            <person name="Chun S.-J."/>
        </authorList>
    </citation>
    <scope>NUCLEOTIDE SEQUENCE [LARGE SCALE GENOMIC DNA]</scope>
    <source>
        <strain evidence="4 5">SJAQ100</strain>
    </source>
</reference>
<gene>
    <name evidence="4" type="ORF">H4F90_04695</name>
</gene>
<dbReference type="InterPro" id="IPR011990">
    <property type="entry name" value="TPR-like_helical_dom_sf"/>
</dbReference>
<dbReference type="SMART" id="SM00028">
    <property type="entry name" value="TPR"/>
    <property type="match status" value="5"/>
</dbReference>
<keyword evidence="2 3" id="KW-0802">TPR repeat</keyword>
<keyword evidence="1" id="KW-0677">Repeat</keyword>
<protein>
    <submittedName>
        <fullName evidence="4">Tetratricopeptide repeat protein</fullName>
    </submittedName>
</protein>
<organism evidence="4 5">
    <name type="scientific">Aquariibacter albus</name>
    <dbReference type="NCBI Taxonomy" id="2759899"/>
    <lineage>
        <taxon>Bacteria</taxon>
        <taxon>Pseudomonadati</taxon>
        <taxon>Pseudomonadota</taxon>
        <taxon>Betaproteobacteria</taxon>
        <taxon>Burkholderiales</taxon>
        <taxon>Sphaerotilaceae</taxon>
        <taxon>Aquariibacter</taxon>
    </lineage>
</organism>
<feature type="repeat" description="TPR" evidence="3">
    <location>
        <begin position="117"/>
        <end position="150"/>
    </location>
</feature>
<dbReference type="PANTHER" id="PTHR44858">
    <property type="entry name" value="TETRATRICOPEPTIDE REPEAT PROTEIN 6"/>
    <property type="match status" value="1"/>
</dbReference>
<evidence type="ECO:0000313" key="5">
    <source>
        <dbReference type="Proteomes" id="UP000586093"/>
    </source>
</evidence>
<dbReference type="EMBL" id="JACIVI010000001">
    <property type="protein sequence ID" value="MBB1161277.1"/>
    <property type="molecule type" value="Genomic_DNA"/>
</dbReference>
<accession>A0A839HGA9</accession>
<dbReference type="Pfam" id="PF13432">
    <property type="entry name" value="TPR_16"/>
    <property type="match status" value="2"/>
</dbReference>
<evidence type="ECO:0000256" key="3">
    <source>
        <dbReference type="PROSITE-ProRule" id="PRU00339"/>
    </source>
</evidence>
<dbReference type="AlphaFoldDB" id="A0A839HGA9"/>
<dbReference type="InterPro" id="IPR050498">
    <property type="entry name" value="Ycf3"/>
</dbReference>
<keyword evidence="5" id="KW-1185">Reference proteome</keyword>
<proteinExistence type="predicted"/>
<feature type="repeat" description="TPR" evidence="3">
    <location>
        <begin position="83"/>
        <end position="116"/>
    </location>
</feature>
<dbReference type="Gene3D" id="1.25.40.10">
    <property type="entry name" value="Tetratricopeptide repeat domain"/>
    <property type="match status" value="2"/>
</dbReference>
<dbReference type="RefSeq" id="WP_182661928.1">
    <property type="nucleotide sequence ID" value="NZ_JACIVI010000001.1"/>
</dbReference>
<evidence type="ECO:0000313" key="4">
    <source>
        <dbReference type="EMBL" id="MBB1161277.1"/>
    </source>
</evidence>
<dbReference type="InterPro" id="IPR019734">
    <property type="entry name" value="TPR_rpt"/>
</dbReference>
<evidence type="ECO:0000256" key="1">
    <source>
        <dbReference type="ARBA" id="ARBA00022737"/>
    </source>
</evidence>
<dbReference type="PANTHER" id="PTHR44858:SF1">
    <property type="entry name" value="UDP-N-ACETYLGLUCOSAMINE--PEPTIDE N-ACETYLGLUCOSAMINYLTRANSFERASE SPINDLY-RELATED"/>
    <property type="match status" value="1"/>
</dbReference>
<comment type="caution">
    <text evidence="4">The sequence shown here is derived from an EMBL/GenBank/DDBJ whole genome shotgun (WGS) entry which is preliminary data.</text>
</comment>
<evidence type="ECO:0000256" key="2">
    <source>
        <dbReference type="ARBA" id="ARBA00022803"/>
    </source>
</evidence>
<name>A0A839HGA9_9BURK</name>
<dbReference type="PROSITE" id="PS50293">
    <property type="entry name" value="TPR_REGION"/>
    <property type="match status" value="1"/>
</dbReference>